<evidence type="ECO:0000256" key="2">
    <source>
        <dbReference type="ARBA" id="ARBA00022475"/>
    </source>
</evidence>
<sequence>MRGMKTFTLAFNQIKKNKARASLTIFGITIGIMVVILVLSAGNGVKGLVMGELDSFGNDWIDIEVKVPSTGKASISNAQSQARGVTITTLTTDDADAVKKLDNIKNVYAGVTTQAVVSYGNEKKQPTFFAVTPSYIEIDAGSELERGRFFTEEENSGANQVIVLGSGLRDTLFGNDDPIGKNVKVGDTSFRIVGVLKARGATGFFNYDEIAYIPVKTAQKKLMGIDHVLFMIGQMRDANKGDATAEEIRSLIRDRHDITDPEKDDFSVTTQQESVDLINTVFFGIQALLVVLAAISLVVGGVGIMNVMYVSVVERTFEIGLRKSVGASEQNIRSQFLLEAIVLTAIGGATGIALGILLSFFIAFGAQSFGLDWKFVISLPSIILGTGFSVIIGLVFGYFPAKHAATLDPITALRQE</sequence>
<dbReference type="GO" id="GO:0022857">
    <property type="term" value="F:transmembrane transporter activity"/>
    <property type="evidence" value="ECO:0007669"/>
    <property type="project" value="TreeGrafter"/>
</dbReference>
<evidence type="ECO:0000256" key="1">
    <source>
        <dbReference type="ARBA" id="ARBA00004651"/>
    </source>
</evidence>
<dbReference type="InterPro" id="IPR003838">
    <property type="entry name" value="ABC3_permease_C"/>
</dbReference>
<accession>A0A2H0TVI3</accession>
<evidence type="ECO:0000313" key="10">
    <source>
        <dbReference type="EMBL" id="PIR76173.1"/>
    </source>
</evidence>
<dbReference type="Proteomes" id="UP000231530">
    <property type="component" value="Unassembled WGS sequence"/>
</dbReference>
<feature type="domain" description="MacB-like periplasmic core" evidence="9">
    <location>
        <begin position="23"/>
        <end position="250"/>
    </location>
</feature>
<evidence type="ECO:0000256" key="4">
    <source>
        <dbReference type="ARBA" id="ARBA00022989"/>
    </source>
</evidence>
<evidence type="ECO:0000256" key="5">
    <source>
        <dbReference type="ARBA" id="ARBA00023136"/>
    </source>
</evidence>
<keyword evidence="2" id="KW-1003">Cell membrane</keyword>
<dbReference type="Pfam" id="PF02687">
    <property type="entry name" value="FtsX"/>
    <property type="match status" value="1"/>
</dbReference>
<evidence type="ECO:0000256" key="7">
    <source>
        <dbReference type="SAM" id="Phobius"/>
    </source>
</evidence>
<dbReference type="PANTHER" id="PTHR30572:SF4">
    <property type="entry name" value="ABC TRANSPORTER PERMEASE YTRF"/>
    <property type="match status" value="1"/>
</dbReference>
<keyword evidence="3 7" id="KW-0812">Transmembrane</keyword>
<dbReference type="EMBL" id="PFBY01000038">
    <property type="protein sequence ID" value="PIR76173.1"/>
    <property type="molecule type" value="Genomic_DNA"/>
</dbReference>
<feature type="domain" description="ABC3 transporter permease C-terminal" evidence="8">
    <location>
        <begin position="291"/>
        <end position="409"/>
    </location>
</feature>
<feature type="transmembrane region" description="Helical" evidence="7">
    <location>
        <begin position="375"/>
        <end position="399"/>
    </location>
</feature>
<organism evidence="10 11">
    <name type="scientific">Candidatus Magasanikbacteria bacterium CG10_big_fil_rev_8_21_14_0_10_42_10</name>
    <dbReference type="NCBI Taxonomy" id="1974649"/>
    <lineage>
        <taxon>Bacteria</taxon>
        <taxon>Candidatus Magasanikiibacteriota</taxon>
    </lineage>
</organism>
<feature type="transmembrane region" description="Helical" evidence="7">
    <location>
        <begin position="336"/>
        <end position="363"/>
    </location>
</feature>
<reference evidence="11" key="1">
    <citation type="submission" date="2017-09" db="EMBL/GenBank/DDBJ databases">
        <title>Depth-based differentiation of microbial function through sediment-hosted aquifers and enrichment of novel symbionts in the deep terrestrial subsurface.</title>
        <authorList>
            <person name="Probst A.J."/>
            <person name="Ladd B."/>
            <person name="Jarett J.K."/>
            <person name="Geller-Mcgrath D.E."/>
            <person name="Sieber C.M.K."/>
            <person name="Emerson J.B."/>
            <person name="Anantharaman K."/>
            <person name="Thomas B.C."/>
            <person name="Malmstrom R."/>
            <person name="Stieglmeier M."/>
            <person name="Klingl A."/>
            <person name="Woyke T."/>
            <person name="Ryan C.M."/>
            <person name="Banfield J.F."/>
        </authorList>
    </citation>
    <scope>NUCLEOTIDE SEQUENCE [LARGE SCALE GENOMIC DNA]</scope>
</reference>
<protein>
    <submittedName>
        <fullName evidence="10">Multidrug ABC transporter substrate-binding protein</fullName>
    </submittedName>
</protein>
<dbReference type="InterPro" id="IPR025857">
    <property type="entry name" value="MacB_PCD"/>
</dbReference>
<evidence type="ECO:0000259" key="8">
    <source>
        <dbReference type="Pfam" id="PF02687"/>
    </source>
</evidence>
<proteinExistence type="inferred from homology"/>
<evidence type="ECO:0000313" key="11">
    <source>
        <dbReference type="Proteomes" id="UP000231530"/>
    </source>
</evidence>
<dbReference type="GO" id="GO:0005886">
    <property type="term" value="C:plasma membrane"/>
    <property type="evidence" value="ECO:0007669"/>
    <property type="project" value="UniProtKB-SubCell"/>
</dbReference>
<dbReference type="InterPro" id="IPR050250">
    <property type="entry name" value="Macrolide_Exporter_MacB"/>
</dbReference>
<keyword evidence="5 7" id="KW-0472">Membrane</keyword>
<keyword evidence="4 7" id="KW-1133">Transmembrane helix</keyword>
<feature type="transmembrane region" description="Helical" evidence="7">
    <location>
        <begin position="21"/>
        <end position="42"/>
    </location>
</feature>
<dbReference type="PANTHER" id="PTHR30572">
    <property type="entry name" value="MEMBRANE COMPONENT OF TRANSPORTER-RELATED"/>
    <property type="match status" value="1"/>
</dbReference>
<feature type="transmembrane region" description="Helical" evidence="7">
    <location>
        <begin position="281"/>
        <end position="305"/>
    </location>
</feature>
<comment type="similarity">
    <text evidence="6">Belongs to the ABC-4 integral membrane protein family.</text>
</comment>
<evidence type="ECO:0000259" key="9">
    <source>
        <dbReference type="Pfam" id="PF12704"/>
    </source>
</evidence>
<dbReference type="AlphaFoldDB" id="A0A2H0TVI3"/>
<gene>
    <name evidence="10" type="ORF">COU32_03385</name>
</gene>
<evidence type="ECO:0000256" key="3">
    <source>
        <dbReference type="ARBA" id="ARBA00022692"/>
    </source>
</evidence>
<name>A0A2H0TVI3_9BACT</name>
<comment type="subcellular location">
    <subcellularLocation>
        <location evidence="1">Cell membrane</location>
        <topology evidence="1">Multi-pass membrane protein</topology>
    </subcellularLocation>
</comment>
<dbReference type="Pfam" id="PF12704">
    <property type="entry name" value="MacB_PCD"/>
    <property type="match status" value="1"/>
</dbReference>
<comment type="caution">
    <text evidence="10">The sequence shown here is derived from an EMBL/GenBank/DDBJ whole genome shotgun (WGS) entry which is preliminary data.</text>
</comment>
<evidence type="ECO:0000256" key="6">
    <source>
        <dbReference type="ARBA" id="ARBA00038076"/>
    </source>
</evidence>